<evidence type="ECO:0000256" key="2">
    <source>
        <dbReference type="ARBA" id="ARBA00022438"/>
    </source>
</evidence>
<dbReference type="InterPro" id="IPR001714">
    <property type="entry name" value="Pept_M24_MAP"/>
</dbReference>
<organism evidence="9 10">
    <name type="scientific">Desulfotalea psychrophila</name>
    <dbReference type="NCBI Taxonomy" id="84980"/>
    <lineage>
        <taxon>Bacteria</taxon>
        <taxon>Pseudomonadati</taxon>
        <taxon>Thermodesulfobacteriota</taxon>
        <taxon>Desulfobulbia</taxon>
        <taxon>Desulfobulbales</taxon>
        <taxon>Desulfocapsaceae</taxon>
        <taxon>Desulfotalea</taxon>
    </lineage>
</organism>
<comment type="cofactor">
    <cofactor evidence="6">
        <name>Co(2+)</name>
        <dbReference type="ChEBI" id="CHEBI:48828"/>
    </cofactor>
    <cofactor evidence="6">
        <name>Zn(2+)</name>
        <dbReference type="ChEBI" id="CHEBI:29105"/>
    </cofactor>
    <cofactor evidence="6">
        <name>Mn(2+)</name>
        <dbReference type="ChEBI" id="CHEBI:29035"/>
    </cofactor>
    <cofactor evidence="6">
        <name>Fe(2+)</name>
        <dbReference type="ChEBI" id="CHEBI:29033"/>
    </cofactor>
    <text evidence="6">Binds 2 divalent metal cations per subunit. Has a high-affinity and a low affinity metal-binding site. The true nature of the physiological cofactor is under debate. The enzyme is active with cobalt, zinc, manganese or divalent iron ions. Most likely, methionine aminopeptidases function as mononuclear Fe(2+)-metalloproteases under physiological conditions, and the catalytically relevant metal-binding site has been assigned to the histidine-containing high-affinity site.</text>
</comment>
<feature type="binding site" evidence="6">
    <location>
        <position position="222"/>
    </location>
    <ligand>
        <name>a divalent metal cation</name>
        <dbReference type="ChEBI" id="CHEBI:60240"/>
        <label>1</label>
    </ligand>
</feature>
<feature type="binding site" evidence="6">
    <location>
        <position position="222"/>
    </location>
    <ligand>
        <name>a divalent metal cation</name>
        <dbReference type="ChEBI" id="CHEBI:60240"/>
        <label>2</label>
        <note>catalytic</note>
    </ligand>
</feature>
<evidence type="ECO:0000256" key="5">
    <source>
        <dbReference type="ARBA" id="ARBA00022801"/>
    </source>
</evidence>
<accession>A0ABS3AY64</accession>
<feature type="binding site" evidence="6">
    <location>
        <position position="65"/>
    </location>
    <ligand>
        <name>substrate</name>
    </ligand>
</feature>
<keyword evidence="4 6" id="KW-0479">Metal-binding</keyword>
<dbReference type="PRINTS" id="PR00599">
    <property type="entry name" value="MAPEPTIDASE"/>
</dbReference>
<comment type="subunit">
    <text evidence="6">Monomer.</text>
</comment>
<keyword evidence="2 6" id="KW-0031">Aminopeptidase</keyword>
<feature type="binding site" evidence="6">
    <location>
        <position position="164"/>
    </location>
    <ligand>
        <name>substrate</name>
    </ligand>
</feature>
<keyword evidence="3 6" id="KW-0645">Protease</keyword>
<dbReference type="InterPro" id="IPR002467">
    <property type="entry name" value="Pept_M24A_MAP1"/>
</dbReference>
<gene>
    <name evidence="6 9" type="primary">map</name>
    <name evidence="9" type="ORF">JYU06_01965</name>
</gene>
<dbReference type="CDD" id="cd01086">
    <property type="entry name" value="MetAP1"/>
    <property type="match status" value="1"/>
</dbReference>
<dbReference type="PROSITE" id="PS00680">
    <property type="entry name" value="MAP_1"/>
    <property type="match status" value="1"/>
</dbReference>
<name>A0ABS3AY64_9BACT</name>
<evidence type="ECO:0000256" key="4">
    <source>
        <dbReference type="ARBA" id="ARBA00022723"/>
    </source>
</evidence>
<dbReference type="SUPFAM" id="SSF55920">
    <property type="entry name" value="Creatinase/aminopeptidase"/>
    <property type="match status" value="1"/>
</dbReference>
<keyword evidence="10" id="KW-1185">Reference proteome</keyword>
<dbReference type="GO" id="GO:0004239">
    <property type="term" value="F:initiator methionyl aminopeptidase activity"/>
    <property type="evidence" value="ECO:0007669"/>
    <property type="project" value="UniProtKB-EC"/>
</dbReference>
<feature type="binding site" evidence="6">
    <location>
        <position position="191"/>
    </location>
    <ligand>
        <name>a divalent metal cation</name>
        <dbReference type="ChEBI" id="CHEBI:60240"/>
        <label>2</label>
        <note>catalytic</note>
    </ligand>
</feature>
<feature type="binding site" evidence="6">
    <location>
        <position position="83"/>
    </location>
    <ligand>
        <name>a divalent metal cation</name>
        <dbReference type="ChEBI" id="CHEBI:60240"/>
        <label>1</label>
    </ligand>
</feature>
<comment type="caution">
    <text evidence="9">The sequence shown here is derived from an EMBL/GenBank/DDBJ whole genome shotgun (WGS) entry which is preliminary data.</text>
</comment>
<feature type="binding site" evidence="6">
    <location>
        <position position="94"/>
    </location>
    <ligand>
        <name>a divalent metal cation</name>
        <dbReference type="ChEBI" id="CHEBI:60240"/>
        <label>2</label>
        <note>catalytic</note>
    </ligand>
</feature>
<keyword evidence="5 6" id="KW-0378">Hydrolase</keyword>
<evidence type="ECO:0000256" key="7">
    <source>
        <dbReference type="RuleBase" id="RU003653"/>
    </source>
</evidence>
<evidence type="ECO:0000256" key="1">
    <source>
        <dbReference type="ARBA" id="ARBA00002521"/>
    </source>
</evidence>
<proteinExistence type="inferred from homology"/>
<comment type="similarity">
    <text evidence="6">Belongs to the peptidase M24A family. Methionine aminopeptidase type 1 subfamily.</text>
</comment>
<dbReference type="Gene3D" id="3.90.230.10">
    <property type="entry name" value="Creatinase/methionine aminopeptidase superfamily"/>
    <property type="match status" value="1"/>
</dbReference>
<feature type="binding site" evidence="6">
    <location>
        <position position="94"/>
    </location>
    <ligand>
        <name>a divalent metal cation</name>
        <dbReference type="ChEBI" id="CHEBI:60240"/>
        <label>1</label>
    </ligand>
</feature>
<dbReference type="InterPro" id="IPR036005">
    <property type="entry name" value="Creatinase/aminopeptidase-like"/>
</dbReference>
<sequence>MHEANQIVAEVLCMLLNTVTPGISTYELDQMAEGLCRKRNSTPAFKGYHGFPASLCVSLNEEVVHGIPSRRRKLKKGDILSVDFGVYYKGFYGDSAVTIPVGKIKNETHKLLRATHQSLELAIEQVIIGNRVSDISKAVQVYVESKGYSVVRQFVGHGIGNSLHEGPEIPNYVQKNGQSPRLIEGMVLAIEPMVNLGTHKVKVLGDGWTVVTADKKPSAHFEHSVAVTADGPLVLSSRDNFSVG</sequence>
<evidence type="ECO:0000259" key="8">
    <source>
        <dbReference type="Pfam" id="PF00557"/>
    </source>
</evidence>
<dbReference type="HAMAP" id="MF_01974">
    <property type="entry name" value="MetAP_1"/>
    <property type="match status" value="1"/>
</dbReference>
<dbReference type="EC" id="3.4.11.18" evidence="6 7"/>
<dbReference type="PANTHER" id="PTHR43330">
    <property type="entry name" value="METHIONINE AMINOPEPTIDASE"/>
    <property type="match status" value="1"/>
</dbReference>
<feature type="binding site" evidence="6">
    <location>
        <position position="157"/>
    </location>
    <ligand>
        <name>a divalent metal cation</name>
        <dbReference type="ChEBI" id="CHEBI:60240"/>
        <label>2</label>
        <note>catalytic</note>
    </ligand>
</feature>
<evidence type="ECO:0000256" key="6">
    <source>
        <dbReference type="HAMAP-Rule" id="MF_01974"/>
    </source>
</evidence>
<comment type="catalytic activity">
    <reaction evidence="6 7">
        <text>Release of N-terminal amino acids, preferentially methionine, from peptides and arylamides.</text>
        <dbReference type="EC" id="3.4.11.18"/>
    </reaction>
</comment>
<dbReference type="PANTHER" id="PTHR43330:SF27">
    <property type="entry name" value="METHIONINE AMINOPEPTIDASE"/>
    <property type="match status" value="1"/>
</dbReference>
<feature type="domain" description="Peptidase M24" evidence="8">
    <location>
        <begin position="1"/>
        <end position="229"/>
    </location>
</feature>
<comment type="function">
    <text evidence="1 6">Removes the N-terminal methionine from nascent proteins. The N-terminal methionine is often cleaved when the second residue in the primary sequence is small and uncharged (Met-Ala-, Cys, Gly, Pro, Ser, Thr, or Val). Requires deformylation of the N(alpha)-formylated initiator methionine before it can be hydrolyzed.</text>
</comment>
<evidence type="ECO:0000313" key="10">
    <source>
        <dbReference type="Proteomes" id="UP000717534"/>
    </source>
</evidence>
<dbReference type="EMBL" id="JAFITO010000008">
    <property type="protein sequence ID" value="MBN4068275.1"/>
    <property type="molecule type" value="Genomic_DNA"/>
</dbReference>
<dbReference type="Pfam" id="PF00557">
    <property type="entry name" value="Peptidase_M24"/>
    <property type="match status" value="1"/>
</dbReference>
<dbReference type="Proteomes" id="UP000717534">
    <property type="component" value="Unassembled WGS sequence"/>
</dbReference>
<dbReference type="InterPro" id="IPR000994">
    <property type="entry name" value="Pept_M24"/>
</dbReference>
<evidence type="ECO:0000313" key="9">
    <source>
        <dbReference type="EMBL" id="MBN4068275.1"/>
    </source>
</evidence>
<reference evidence="9 10" key="1">
    <citation type="submission" date="2021-02" db="EMBL/GenBank/DDBJ databases">
        <title>Activity-based single-cell genomes from oceanic crustal fluid captures similar information to metagenomic and metatranscriptomic surveys with orders of magnitude less sampling.</title>
        <authorList>
            <person name="D'Angelo T.S."/>
            <person name="Orcutt B.N."/>
        </authorList>
    </citation>
    <scope>NUCLEOTIDE SEQUENCE [LARGE SCALE GENOMIC DNA]</scope>
    <source>
        <strain evidence="9">AH-315-G02</strain>
    </source>
</reference>
<protein>
    <recommendedName>
        <fullName evidence="6 7">Methionine aminopeptidase</fullName>
        <shortName evidence="6">MAP</shortName>
        <shortName evidence="6">MetAP</shortName>
        <ecNumber evidence="6 7">3.4.11.18</ecNumber>
    </recommendedName>
    <alternativeName>
        <fullName evidence="6">Peptidase M</fullName>
    </alternativeName>
</protein>
<evidence type="ECO:0000256" key="3">
    <source>
        <dbReference type="ARBA" id="ARBA00022670"/>
    </source>
</evidence>
<dbReference type="NCBIfam" id="TIGR00500">
    <property type="entry name" value="met_pdase_I"/>
    <property type="match status" value="1"/>
</dbReference>